<dbReference type="InterPro" id="IPR011990">
    <property type="entry name" value="TPR-like_helical_dom_sf"/>
</dbReference>
<dbReference type="AlphaFoldDB" id="A0A448D8C5"/>
<sequence>MKSIRKTTICLAVALACAPLGAVARDINAEREHWALHARKGQAELAESIGALRKLYAQSKDTKVRADLIALLVRQGKPAEALVVCSECKPNNYTSDELENLAKAARDNKQFQESSVLYAQLQRVDAYKKIGFLGGALASSEAGKHAAARNQIIEYRKRFGNDADITAAEEYINQRSQSLSERLETLQKKLAQDPQNKDLVLQTYRTAAQLQAYPVQDELIQRHPKLFSQTDLLWLKLSKAVTQLRLSRETNDVVQLEAAYNSLNEVANQAPAGSDLQINAIRDRMAASIALGKDKQALEDYNMLRRIGEQPQYVKEQYAQALSMNGSPITARSIYQEIMQQQKAESGAVSPNLTGKLVEADADMGFYTDAQERVKSWNPKKNVPDFTHTREIDNPYYDQQFFWNARLEAWNGNHKKAAALMDAWLAEHPGDPWAMILRGDLAYWNGKGDEAIKWYEQAKDHISPESQIWVNNQIANVWMSTGNWGAVKEMASKLDRKDPAYKAFWEQYDKARAAQLNISGSAMKTTSPKDGTEWGQNVTLHTPRSAGGHRAYITEQTAYVPNNGDPLRAGRVGIGADISLHPVTVNVEAGHGTDLNKKVYANIGADYRINERISVNAKAAHNSANTPTKALQQGVYADEYNLGASYTHSANTRAGAGLGVMTFDDDNVRKSVYGWVSQMLYQRNRWKLDGSLWADYSNNKDTPSAYYYNPKNSKTVSGSLSLSYAMPLNNGIRLNQKLTGGVGRYWQANHSPENTWLLKYGHDWSLGKKTSLGYELGRKQAIYDGEPEFQNFGNVNLNVKFK</sequence>
<feature type="chain" id="PRO_5019476879" evidence="1">
    <location>
        <begin position="25"/>
        <end position="802"/>
    </location>
</feature>
<accession>A0A448D8C5</accession>
<evidence type="ECO:0000313" key="3">
    <source>
        <dbReference type="EMBL" id="VEF01346.1"/>
    </source>
</evidence>
<feature type="signal peptide" evidence="1">
    <location>
        <begin position="1"/>
        <end position="24"/>
    </location>
</feature>
<reference evidence="3 4" key="1">
    <citation type="submission" date="2018-12" db="EMBL/GenBank/DDBJ databases">
        <authorList>
            <consortium name="Pathogen Informatics"/>
        </authorList>
    </citation>
    <scope>NUCLEOTIDE SEQUENCE [LARGE SCALE GENOMIC DNA]</scope>
    <source>
        <strain evidence="3 4">NCTC10296</strain>
    </source>
</reference>
<dbReference type="EMBL" id="LR134313">
    <property type="protein sequence ID" value="VEF01346.1"/>
    <property type="molecule type" value="Genomic_DNA"/>
</dbReference>
<dbReference type="InterPro" id="IPR049003">
    <property type="entry name" value="PgaA_barrel"/>
</dbReference>
<proteinExistence type="predicted"/>
<protein>
    <submittedName>
        <fullName evidence="3">Outer membrane protein PgaA</fullName>
    </submittedName>
</protein>
<evidence type="ECO:0000313" key="4">
    <source>
        <dbReference type="Proteomes" id="UP000279284"/>
    </source>
</evidence>
<gene>
    <name evidence="3" type="ORF">NCTC10296_01284</name>
</gene>
<evidence type="ECO:0000256" key="1">
    <source>
        <dbReference type="SAM" id="SignalP"/>
    </source>
</evidence>
<evidence type="ECO:0000259" key="2">
    <source>
        <dbReference type="Pfam" id="PF21197"/>
    </source>
</evidence>
<feature type="domain" description="PgaA membrane beta barrel" evidence="2">
    <location>
        <begin position="514"/>
        <end position="801"/>
    </location>
</feature>
<organism evidence="3 4">
    <name type="scientific">Neisseria canis</name>
    <dbReference type="NCBI Taxonomy" id="493"/>
    <lineage>
        <taxon>Bacteria</taxon>
        <taxon>Pseudomonadati</taxon>
        <taxon>Pseudomonadota</taxon>
        <taxon>Betaproteobacteria</taxon>
        <taxon>Neisseriales</taxon>
        <taxon>Neisseriaceae</taxon>
        <taxon>Neisseria</taxon>
    </lineage>
</organism>
<dbReference type="PROSITE" id="PS51257">
    <property type="entry name" value="PROKAR_LIPOPROTEIN"/>
    <property type="match status" value="1"/>
</dbReference>
<dbReference type="SUPFAM" id="SSF48452">
    <property type="entry name" value="TPR-like"/>
    <property type="match status" value="2"/>
</dbReference>
<keyword evidence="4" id="KW-1185">Reference proteome</keyword>
<dbReference type="NCBIfam" id="TIGR03939">
    <property type="entry name" value="PGA_TPR_OMP"/>
    <property type="match status" value="1"/>
</dbReference>
<name>A0A448D8C5_9NEIS</name>
<dbReference type="Gene3D" id="1.25.40.10">
    <property type="entry name" value="Tetratricopeptide repeat domain"/>
    <property type="match status" value="1"/>
</dbReference>
<dbReference type="GO" id="GO:1901515">
    <property type="term" value="F:poly-beta-1,6-N-acetyl-D-glucosamine transmembrane transporter activity"/>
    <property type="evidence" value="ECO:0007669"/>
    <property type="project" value="InterPro"/>
</dbReference>
<dbReference type="KEGG" id="nci:NCTC10296_01284"/>
<dbReference type="STRING" id="493.BWD07_08865"/>
<dbReference type="RefSeq" id="WP_085417077.1">
    <property type="nucleotide sequence ID" value="NZ_CAUJPY010000025.1"/>
</dbReference>
<dbReference type="Pfam" id="PF21197">
    <property type="entry name" value="PgaA_barrel"/>
    <property type="match status" value="1"/>
</dbReference>
<dbReference type="Proteomes" id="UP000279284">
    <property type="component" value="Chromosome"/>
</dbReference>
<dbReference type="InterPro" id="IPR023870">
    <property type="entry name" value="PGA_export_porin_PgaA"/>
</dbReference>
<dbReference type="OrthoDB" id="5405060at2"/>
<keyword evidence="1" id="KW-0732">Signal</keyword>